<dbReference type="GO" id="GO:0005484">
    <property type="term" value="F:SNAP receptor activity"/>
    <property type="evidence" value="ECO:0007669"/>
    <property type="project" value="TreeGrafter"/>
</dbReference>
<dbReference type="CDD" id="cd15849">
    <property type="entry name" value="SNARE_Sso1"/>
    <property type="match status" value="1"/>
</dbReference>
<reference evidence="10" key="1">
    <citation type="submission" date="2023-06" db="EMBL/GenBank/DDBJ databases">
        <title>Genome-scale phylogeny and comparative genomics of the fungal order Sordariales.</title>
        <authorList>
            <consortium name="Lawrence Berkeley National Laboratory"/>
            <person name="Hensen N."/>
            <person name="Bonometti L."/>
            <person name="Westerberg I."/>
            <person name="Brannstrom I.O."/>
            <person name="Guillou S."/>
            <person name="Cros-Aarteil S."/>
            <person name="Calhoun S."/>
            <person name="Haridas S."/>
            <person name="Kuo A."/>
            <person name="Mondo S."/>
            <person name="Pangilinan J."/>
            <person name="Riley R."/>
            <person name="Labutti K."/>
            <person name="Andreopoulos B."/>
            <person name="Lipzen A."/>
            <person name="Chen C."/>
            <person name="Yanf M."/>
            <person name="Daum C."/>
            <person name="Ng V."/>
            <person name="Clum A."/>
            <person name="Steindorff A."/>
            <person name="Ohm R."/>
            <person name="Martin F."/>
            <person name="Silar P."/>
            <person name="Natvig D."/>
            <person name="Lalanne C."/>
            <person name="Gautier V."/>
            <person name="Ament-Velasquez S.L."/>
            <person name="Kruys A."/>
            <person name="Hutchinson M.I."/>
            <person name="Powell A.J."/>
            <person name="Barry K."/>
            <person name="Miller A.N."/>
            <person name="Grigoriev I.V."/>
            <person name="Debuchy R."/>
            <person name="Gladieux P."/>
            <person name="Thoren M.H."/>
            <person name="Johannesson H."/>
        </authorList>
    </citation>
    <scope>NUCLEOTIDE SEQUENCE</scope>
    <source>
        <strain evidence="10">PSN4</strain>
    </source>
</reference>
<dbReference type="GO" id="GO:0006887">
    <property type="term" value="P:exocytosis"/>
    <property type="evidence" value="ECO:0007669"/>
    <property type="project" value="TreeGrafter"/>
</dbReference>
<dbReference type="PANTHER" id="PTHR19957:SF307">
    <property type="entry name" value="PROTEIN SSO1-RELATED"/>
    <property type="match status" value="1"/>
</dbReference>
<dbReference type="InterPro" id="IPR045242">
    <property type="entry name" value="Syntaxin"/>
</dbReference>
<protein>
    <submittedName>
        <fullName evidence="10">Snare domain-protein</fullName>
    </submittedName>
</protein>
<keyword evidence="6" id="KW-0175">Coiled coil</keyword>
<feature type="compositionally biased region" description="Polar residues" evidence="7">
    <location>
        <begin position="1"/>
        <end position="10"/>
    </location>
</feature>
<keyword evidence="3 8" id="KW-0812">Transmembrane</keyword>
<evidence type="ECO:0000259" key="9">
    <source>
        <dbReference type="PROSITE" id="PS50192"/>
    </source>
</evidence>
<dbReference type="GO" id="GO:0012505">
    <property type="term" value="C:endomembrane system"/>
    <property type="evidence" value="ECO:0007669"/>
    <property type="project" value="TreeGrafter"/>
</dbReference>
<dbReference type="GO" id="GO:0031201">
    <property type="term" value="C:SNARE complex"/>
    <property type="evidence" value="ECO:0007669"/>
    <property type="project" value="TreeGrafter"/>
</dbReference>
<dbReference type="GO" id="GO:0005886">
    <property type="term" value="C:plasma membrane"/>
    <property type="evidence" value="ECO:0007669"/>
    <property type="project" value="TreeGrafter"/>
</dbReference>
<dbReference type="SMART" id="SM00503">
    <property type="entry name" value="SynN"/>
    <property type="match status" value="1"/>
</dbReference>
<keyword evidence="11" id="KW-1185">Reference proteome</keyword>
<dbReference type="Gene3D" id="1.20.58.70">
    <property type="match status" value="1"/>
</dbReference>
<dbReference type="Pfam" id="PF00804">
    <property type="entry name" value="Syntaxin"/>
    <property type="match status" value="1"/>
</dbReference>
<dbReference type="Pfam" id="PF05739">
    <property type="entry name" value="SNARE"/>
    <property type="match status" value="1"/>
</dbReference>
<evidence type="ECO:0000256" key="4">
    <source>
        <dbReference type="ARBA" id="ARBA00022989"/>
    </source>
</evidence>
<accession>A0AAJ0BLN8</accession>
<feature type="region of interest" description="Disordered" evidence="7">
    <location>
        <begin position="1"/>
        <end position="40"/>
    </location>
</feature>
<evidence type="ECO:0000256" key="1">
    <source>
        <dbReference type="ARBA" id="ARBA00004211"/>
    </source>
</evidence>
<proteinExistence type="inferred from homology"/>
<comment type="similarity">
    <text evidence="2">Belongs to the syntaxin family.</text>
</comment>
<name>A0AAJ0BLN8_9PEZI</name>
<evidence type="ECO:0000256" key="5">
    <source>
        <dbReference type="ARBA" id="ARBA00023136"/>
    </source>
</evidence>
<evidence type="ECO:0000313" key="11">
    <source>
        <dbReference type="Proteomes" id="UP001239445"/>
    </source>
</evidence>
<dbReference type="GO" id="GO:0006906">
    <property type="term" value="P:vesicle fusion"/>
    <property type="evidence" value="ECO:0007669"/>
    <property type="project" value="TreeGrafter"/>
</dbReference>
<dbReference type="PROSITE" id="PS50192">
    <property type="entry name" value="T_SNARE"/>
    <property type="match status" value="1"/>
</dbReference>
<feature type="coiled-coil region" evidence="6">
    <location>
        <begin position="212"/>
        <end position="260"/>
    </location>
</feature>
<dbReference type="Proteomes" id="UP001239445">
    <property type="component" value="Unassembled WGS sequence"/>
</dbReference>
<keyword evidence="4 8" id="KW-1133">Transmembrane helix</keyword>
<comment type="caution">
    <text evidence="10">The sequence shown here is derived from an EMBL/GenBank/DDBJ whole genome shotgun (WGS) entry which is preliminary data.</text>
</comment>
<dbReference type="InterPro" id="IPR010989">
    <property type="entry name" value="SNARE"/>
</dbReference>
<dbReference type="InterPro" id="IPR000727">
    <property type="entry name" value="T_SNARE_dom"/>
</dbReference>
<dbReference type="PANTHER" id="PTHR19957">
    <property type="entry name" value="SYNTAXIN"/>
    <property type="match status" value="1"/>
</dbReference>
<dbReference type="GO" id="GO:0000149">
    <property type="term" value="F:SNARE binding"/>
    <property type="evidence" value="ECO:0007669"/>
    <property type="project" value="TreeGrafter"/>
</dbReference>
<dbReference type="GO" id="GO:0048278">
    <property type="term" value="P:vesicle docking"/>
    <property type="evidence" value="ECO:0007669"/>
    <property type="project" value="TreeGrafter"/>
</dbReference>
<dbReference type="InterPro" id="IPR006011">
    <property type="entry name" value="Syntaxin_N"/>
</dbReference>
<evidence type="ECO:0000256" key="3">
    <source>
        <dbReference type="ARBA" id="ARBA00022692"/>
    </source>
</evidence>
<feature type="transmembrane region" description="Helical" evidence="8">
    <location>
        <begin position="276"/>
        <end position="299"/>
    </location>
</feature>
<evidence type="ECO:0000256" key="7">
    <source>
        <dbReference type="SAM" id="MobiDB-lite"/>
    </source>
</evidence>
<dbReference type="AlphaFoldDB" id="A0AAJ0BLN8"/>
<gene>
    <name evidence="10" type="ORF">QBC47DRAFT_355753</name>
</gene>
<evidence type="ECO:0000256" key="8">
    <source>
        <dbReference type="SAM" id="Phobius"/>
    </source>
</evidence>
<dbReference type="EMBL" id="MU839827">
    <property type="protein sequence ID" value="KAK1760583.1"/>
    <property type="molecule type" value="Genomic_DNA"/>
</dbReference>
<organism evidence="10 11">
    <name type="scientific">Echria macrotheca</name>
    <dbReference type="NCBI Taxonomy" id="438768"/>
    <lineage>
        <taxon>Eukaryota</taxon>
        <taxon>Fungi</taxon>
        <taxon>Dikarya</taxon>
        <taxon>Ascomycota</taxon>
        <taxon>Pezizomycotina</taxon>
        <taxon>Sordariomycetes</taxon>
        <taxon>Sordariomycetidae</taxon>
        <taxon>Sordariales</taxon>
        <taxon>Schizotheciaceae</taxon>
        <taxon>Echria</taxon>
    </lineage>
</organism>
<evidence type="ECO:0000256" key="2">
    <source>
        <dbReference type="ARBA" id="ARBA00009063"/>
    </source>
</evidence>
<evidence type="ECO:0000313" key="10">
    <source>
        <dbReference type="EMBL" id="KAK1760583.1"/>
    </source>
</evidence>
<feature type="domain" description="T-SNARE coiled-coil homology" evidence="9">
    <location>
        <begin position="202"/>
        <end position="264"/>
    </location>
</feature>
<evidence type="ECO:0000256" key="6">
    <source>
        <dbReference type="SAM" id="Coils"/>
    </source>
</evidence>
<dbReference type="GO" id="GO:0006886">
    <property type="term" value="P:intracellular protein transport"/>
    <property type="evidence" value="ECO:0007669"/>
    <property type="project" value="TreeGrafter"/>
</dbReference>
<comment type="subcellular location">
    <subcellularLocation>
        <location evidence="1">Membrane</location>
        <topology evidence="1">Single-pass type IV membrane protein</topology>
    </subcellularLocation>
</comment>
<sequence length="310" mass="34784">MSYNPYNQAPSAEAGYGYGQPEQHEMQPYGQQEPQQPAGHVLSQGDFLSRVSAIRGEIQSLGTNIQNVATLHQRALTSNDGSAQRQLDDLVAQTQLKNTSIRSQISQLKGDAERTTDGTFGLKKRQYEIINNEFKAAIQKFIQEESQYKERYREQIARQYRIINPQATEDEVRQAADTDWGNEGIFQTALRTNRSGQASAVLGNVRAQHNDMEKIRRTLEELVDLFQGLETQLALQEPVVENVSTMAEQTKQDLQQANTQIDKGIDSARRRRKLKWWCLFVVVLIVIAIALGVGLGVALTRNATNNAAPK</sequence>
<keyword evidence="5 8" id="KW-0472">Membrane</keyword>
<dbReference type="SUPFAM" id="SSF47661">
    <property type="entry name" value="t-snare proteins"/>
    <property type="match status" value="1"/>
</dbReference>